<dbReference type="EMBL" id="ML211018">
    <property type="protein sequence ID" value="TFK91512.1"/>
    <property type="molecule type" value="Genomic_DNA"/>
</dbReference>
<dbReference type="GO" id="GO:0008233">
    <property type="term" value="F:peptidase activity"/>
    <property type="evidence" value="ECO:0007669"/>
    <property type="project" value="UniProtKB-KW"/>
</dbReference>
<dbReference type="InParanoid" id="A0A5C3PQ33"/>
<protein>
    <submittedName>
        <fullName evidence="4">Acid protease</fullName>
    </submittedName>
</protein>
<keyword evidence="2" id="KW-0812">Transmembrane</keyword>
<reference evidence="4 5" key="1">
    <citation type="journal article" date="2019" name="Nat. Ecol. Evol.">
        <title>Megaphylogeny resolves global patterns of mushroom evolution.</title>
        <authorList>
            <person name="Varga T."/>
            <person name="Krizsan K."/>
            <person name="Foldi C."/>
            <person name="Dima B."/>
            <person name="Sanchez-Garcia M."/>
            <person name="Sanchez-Ramirez S."/>
            <person name="Szollosi G.J."/>
            <person name="Szarkandi J.G."/>
            <person name="Papp V."/>
            <person name="Albert L."/>
            <person name="Andreopoulos W."/>
            <person name="Angelini C."/>
            <person name="Antonin V."/>
            <person name="Barry K.W."/>
            <person name="Bougher N.L."/>
            <person name="Buchanan P."/>
            <person name="Buyck B."/>
            <person name="Bense V."/>
            <person name="Catcheside P."/>
            <person name="Chovatia M."/>
            <person name="Cooper J."/>
            <person name="Damon W."/>
            <person name="Desjardin D."/>
            <person name="Finy P."/>
            <person name="Geml J."/>
            <person name="Haridas S."/>
            <person name="Hughes K."/>
            <person name="Justo A."/>
            <person name="Karasinski D."/>
            <person name="Kautmanova I."/>
            <person name="Kiss B."/>
            <person name="Kocsube S."/>
            <person name="Kotiranta H."/>
            <person name="LaButti K.M."/>
            <person name="Lechner B.E."/>
            <person name="Liimatainen K."/>
            <person name="Lipzen A."/>
            <person name="Lukacs Z."/>
            <person name="Mihaltcheva S."/>
            <person name="Morgado L.N."/>
            <person name="Niskanen T."/>
            <person name="Noordeloos M.E."/>
            <person name="Ohm R.A."/>
            <person name="Ortiz-Santana B."/>
            <person name="Ovrebo C."/>
            <person name="Racz N."/>
            <person name="Riley R."/>
            <person name="Savchenko A."/>
            <person name="Shiryaev A."/>
            <person name="Soop K."/>
            <person name="Spirin V."/>
            <person name="Szebenyi C."/>
            <person name="Tomsovsky M."/>
            <person name="Tulloss R.E."/>
            <person name="Uehling J."/>
            <person name="Grigoriev I.V."/>
            <person name="Vagvolgyi C."/>
            <person name="Papp T."/>
            <person name="Martin F.M."/>
            <person name="Miettinen O."/>
            <person name="Hibbett D.S."/>
            <person name="Nagy L.G."/>
        </authorList>
    </citation>
    <scope>NUCLEOTIDE SEQUENCE [LARGE SCALE GENOMIC DNA]</scope>
    <source>
        <strain evidence="4 5">HHB13444</strain>
    </source>
</reference>
<feature type="domain" description="Peptidase A1" evidence="3">
    <location>
        <begin position="102"/>
        <end position="462"/>
    </location>
</feature>
<evidence type="ECO:0000256" key="2">
    <source>
        <dbReference type="SAM" id="Phobius"/>
    </source>
</evidence>
<keyword evidence="4" id="KW-0645">Protease</keyword>
<dbReference type="AlphaFoldDB" id="A0A5C3PQ33"/>
<gene>
    <name evidence="4" type="ORF">K466DRAFT_313300</name>
</gene>
<keyword evidence="2" id="KW-1133">Transmembrane helix</keyword>
<name>A0A5C3PQ33_9APHY</name>
<sequence>MHMAIQDTDKREAASSTEYRGVPGSSRWKVGERQGEECALQEPVVIKIPALYPAWRPHMPRASSPSSSSTSTFRRTLLLFSRSSLDVPVLLGAGGRPILGVGMGTEGVGQLQHFNFTLTTSLGYSSVANKGGSGFTDTPTYDLSLSPNAKSLSGKPAMALGAGNFSGSLMKENCSLSTNQGVSWAYTNQTVVLMDSQSEGSPFENGVSGLLGLGPIKKPTTAAGFPATFDDGIYGQYYIRNPEATNFTFGMALKPSPVIPGNGSSLTIPPGSKSLADSDVGTIHWLQPDTSAYQEDKLQWTGVQSSVSGGYLSGNEQPEFTVQLDGWSAKIGSNNVGSSGGILVNVDPYYSGIYMPASQARLIHDAIPGSEQVSKSTISGQTVSWEVPCNSNVQFTVAINGQQFTVDQSLIVVNQGDGTCISLIEGFTDSAVTQYIFGQNWLSQLYVIFNIPKDGNAALAFAPRSVSSTKSRDIGAIVGGTVGGVAGVIGLGLLAFYFIRRRQDHSFFKRAVELEEEHKVASTVEPYTFGAAASDNRPMSYAVSGYTTPPVSPNVPLLNQDAGHLPPPSYEEASETGGSSARTYPREKTGYRQDTMMTVNGTPSAPVSPNNQTSFAGPSH</sequence>
<dbReference type="Pfam" id="PF00026">
    <property type="entry name" value="Asp"/>
    <property type="match status" value="1"/>
</dbReference>
<evidence type="ECO:0000313" key="5">
    <source>
        <dbReference type="Proteomes" id="UP000308197"/>
    </source>
</evidence>
<dbReference type="GO" id="GO:0006508">
    <property type="term" value="P:proteolysis"/>
    <property type="evidence" value="ECO:0007669"/>
    <property type="project" value="UniProtKB-KW"/>
</dbReference>
<organism evidence="4 5">
    <name type="scientific">Polyporus arcularius HHB13444</name>
    <dbReference type="NCBI Taxonomy" id="1314778"/>
    <lineage>
        <taxon>Eukaryota</taxon>
        <taxon>Fungi</taxon>
        <taxon>Dikarya</taxon>
        <taxon>Basidiomycota</taxon>
        <taxon>Agaricomycotina</taxon>
        <taxon>Agaricomycetes</taxon>
        <taxon>Polyporales</taxon>
        <taxon>Polyporaceae</taxon>
        <taxon>Polyporus</taxon>
    </lineage>
</organism>
<keyword evidence="4" id="KW-0378">Hydrolase</keyword>
<keyword evidence="5" id="KW-1185">Reference proteome</keyword>
<accession>A0A5C3PQ33</accession>
<dbReference type="InterPro" id="IPR021109">
    <property type="entry name" value="Peptidase_aspartic_dom_sf"/>
</dbReference>
<keyword evidence="2" id="KW-0472">Membrane</keyword>
<evidence type="ECO:0000259" key="3">
    <source>
        <dbReference type="PROSITE" id="PS51767"/>
    </source>
</evidence>
<feature type="compositionally biased region" description="Polar residues" evidence="1">
    <location>
        <begin position="595"/>
        <end position="620"/>
    </location>
</feature>
<feature type="transmembrane region" description="Helical" evidence="2">
    <location>
        <begin position="474"/>
        <end position="499"/>
    </location>
</feature>
<dbReference type="Proteomes" id="UP000308197">
    <property type="component" value="Unassembled WGS sequence"/>
</dbReference>
<proteinExistence type="predicted"/>
<evidence type="ECO:0000256" key="1">
    <source>
        <dbReference type="SAM" id="MobiDB-lite"/>
    </source>
</evidence>
<dbReference type="Gene3D" id="2.40.70.10">
    <property type="entry name" value="Acid Proteases"/>
    <property type="match status" value="2"/>
</dbReference>
<dbReference type="InterPro" id="IPR033121">
    <property type="entry name" value="PEPTIDASE_A1"/>
</dbReference>
<dbReference type="STRING" id="1314778.A0A5C3PQ33"/>
<feature type="region of interest" description="Disordered" evidence="1">
    <location>
        <begin position="1"/>
        <end position="30"/>
    </location>
</feature>
<dbReference type="SUPFAM" id="SSF50630">
    <property type="entry name" value="Acid proteases"/>
    <property type="match status" value="1"/>
</dbReference>
<feature type="region of interest" description="Disordered" evidence="1">
    <location>
        <begin position="552"/>
        <end position="620"/>
    </location>
</feature>
<evidence type="ECO:0000313" key="4">
    <source>
        <dbReference type="EMBL" id="TFK91512.1"/>
    </source>
</evidence>
<dbReference type="PROSITE" id="PS51767">
    <property type="entry name" value="PEPTIDASE_A1"/>
    <property type="match status" value="1"/>
</dbReference>